<sequence length="162" mass="17943">MPSARNYPSLDDIRALPIGEIAALPPAHLALLQEDAEAALATAKTLKEWLDGAIALRYADRAARLRSEQGKDTGTVRFADDDVTVVADLPKKAEWDQAQLATLIERIRAGGDDPAEYVEISYRVPERKYAAWPARIREAFASARTVRTAKPTFTLSLMEDHR</sequence>
<accession>A0A380TC15</accession>
<organism evidence="1">
    <name type="scientific">metagenome</name>
    <dbReference type="NCBI Taxonomy" id="256318"/>
    <lineage>
        <taxon>unclassified sequences</taxon>
        <taxon>metagenomes</taxon>
    </lineage>
</organism>
<dbReference type="EMBL" id="UIDG01000068">
    <property type="protein sequence ID" value="SUS04965.1"/>
    <property type="molecule type" value="Genomic_DNA"/>
</dbReference>
<evidence type="ECO:0000313" key="1">
    <source>
        <dbReference type="EMBL" id="SUS04965.1"/>
    </source>
</evidence>
<dbReference type="AlphaFoldDB" id="A0A380TC15"/>
<name>A0A380TC15_9ZZZZ</name>
<proteinExistence type="predicted"/>
<protein>
    <submittedName>
        <fullName evidence="1">Uncharacterized protein</fullName>
    </submittedName>
</protein>
<reference evidence="1" key="1">
    <citation type="submission" date="2018-07" db="EMBL/GenBank/DDBJ databases">
        <authorList>
            <person name="Quirk P.G."/>
            <person name="Krulwich T.A."/>
        </authorList>
    </citation>
    <scope>NUCLEOTIDE SEQUENCE</scope>
</reference>
<gene>
    <name evidence="1" type="ORF">DF3PB_160017</name>
</gene>